<accession>A0A0F6U363</accession>
<gene>
    <name evidence="2" type="ORF">MYAER_1398</name>
</gene>
<dbReference type="HOGENOM" id="CLU_1048763_0_0_3"/>
<sequence length="259" mass="30161">MTKNLWTRDELLIALNLYYKFPYGQFHTNNPVIIEVAQKLQRTPSALVMKLCNFGSLDPRHQLRGVQGLKGISKADRQIWQEFEDNWTELALESEEKLQVLLGVINEQQEDFTRLDFSENIKTENEAIRKVRIGQNFFRKTILALYNYRCCITGNPIPLLLTASHILPWSQFPEQRLNPHNGLCLARTHDTAFDRGLISFDEDLRLIIGHEIEKKAQDQGSETLALNFINYRGKTLNVPARFSPDLDFLNYHRYHIFQG</sequence>
<dbReference type="Pfam" id="PF13391">
    <property type="entry name" value="HNH_2"/>
    <property type="match status" value="1"/>
</dbReference>
<evidence type="ECO:0000313" key="2">
    <source>
        <dbReference type="EMBL" id="AKE63754.1"/>
    </source>
</evidence>
<organism evidence="2 3">
    <name type="scientific">Microcystis aeruginosa NIES-2549</name>
    <dbReference type="NCBI Taxonomy" id="1641812"/>
    <lineage>
        <taxon>Bacteria</taxon>
        <taxon>Bacillati</taxon>
        <taxon>Cyanobacteriota</taxon>
        <taxon>Cyanophyceae</taxon>
        <taxon>Oscillatoriophycideae</taxon>
        <taxon>Chroococcales</taxon>
        <taxon>Microcystaceae</taxon>
        <taxon>Microcystis</taxon>
    </lineage>
</organism>
<reference evidence="2 3" key="1">
    <citation type="journal article" date="2015" name="Genome Announc.">
        <title>Complete Genome Sequence of Microcystis aeruginosa NIES-2549, a Bloom-Forming Cyanobacterium from Lake Kasumigaura, Japan.</title>
        <authorList>
            <person name="Yamaguchi H."/>
            <person name="Suzuki S."/>
            <person name="Tanabe Y."/>
            <person name="Osana Y."/>
            <person name="Shimura Y."/>
            <person name="Ishida K."/>
            <person name="Kawachi M."/>
        </authorList>
    </citation>
    <scope>NUCLEOTIDE SEQUENCE [LARGE SCALE GENOMIC DNA]</scope>
    <source>
        <strain evidence="2 3">NIES-2549</strain>
    </source>
</reference>
<keyword evidence="2" id="KW-0378">Hydrolase</keyword>
<name>A0A0F6U363_MICAE</name>
<feature type="domain" description="HNH nuclease" evidence="1">
    <location>
        <begin position="150"/>
        <end position="201"/>
    </location>
</feature>
<dbReference type="Proteomes" id="UP000034103">
    <property type="component" value="Chromosome"/>
</dbReference>
<dbReference type="RefSeq" id="WP_046661529.1">
    <property type="nucleotide sequence ID" value="NZ_CP011304.1"/>
</dbReference>
<keyword evidence="2" id="KW-0255">Endonuclease</keyword>
<keyword evidence="2" id="KW-0540">Nuclease</keyword>
<evidence type="ECO:0000313" key="3">
    <source>
        <dbReference type="Proteomes" id="UP000034103"/>
    </source>
</evidence>
<proteinExistence type="predicted"/>
<dbReference type="AlphaFoldDB" id="A0A0F6U363"/>
<protein>
    <submittedName>
        <fullName evidence="2">Putative restriction endonuclease</fullName>
    </submittedName>
</protein>
<dbReference type="GO" id="GO:0004519">
    <property type="term" value="F:endonuclease activity"/>
    <property type="evidence" value="ECO:0007669"/>
    <property type="project" value="UniProtKB-KW"/>
</dbReference>
<evidence type="ECO:0000259" key="1">
    <source>
        <dbReference type="Pfam" id="PF13391"/>
    </source>
</evidence>
<dbReference type="InterPro" id="IPR003615">
    <property type="entry name" value="HNH_nuc"/>
</dbReference>
<dbReference type="EMBL" id="CP011304">
    <property type="protein sequence ID" value="AKE63754.1"/>
    <property type="molecule type" value="Genomic_DNA"/>
</dbReference>
<dbReference type="PATRIC" id="fig|1641812.3.peg.1445"/>